<protein>
    <submittedName>
        <fullName evidence="2">Uncharacterized protein</fullName>
    </submittedName>
</protein>
<evidence type="ECO:0000313" key="2">
    <source>
        <dbReference type="WBParaSite" id="nRc.2.0.1.t11473-RA"/>
    </source>
</evidence>
<dbReference type="Proteomes" id="UP000887565">
    <property type="component" value="Unplaced"/>
</dbReference>
<reference evidence="2" key="1">
    <citation type="submission" date="2022-11" db="UniProtKB">
        <authorList>
            <consortium name="WormBaseParasite"/>
        </authorList>
    </citation>
    <scope>IDENTIFICATION</scope>
</reference>
<accession>A0A915ICG7</accession>
<sequence>TSNAESIGIPGSGPWVIKRARGAGVPSVSRYDAITLTSSVVFGVVDGFTLTGVTYFRGSGGKADNGRRIKQPSIIVSRIVRPAPCFVIAVRYSRSRHNVHWVK</sequence>
<dbReference type="AlphaFoldDB" id="A0A915ICG7"/>
<keyword evidence="1" id="KW-1185">Reference proteome</keyword>
<evidence type="ECO:0000313" key="1">
    <source>
        <dbReference type="Proteomes" id="UP000887565"/>
    </source>
</evidence>
<dbReference type="WBParaSite" id="nRc.2.0.1.t11473-RA">
    <property type="protein sequence ID" value="nRc.2.0.1.t11473-RA"/>
    <property type="gene ID" value="nRc.2.0.1.g11473"/>
</dbReference>
<name>A0A915ICG7_ROMCU</name>
<organism evidence="1 2">
    <name type="scientific">Romanomermis culicivorax</name>
    <name type="common">Nematode worm</name>
    <dbReference type="NCBI Taxonomy" id="13658"/>
    <lineage>
        <taxon>Eukaryota</taxon>
        <taxon>Metazoa</taxon>
        <taxon>Ecdysozoa</taxon>
        <taxon>Nematoda</taxon>
        <taxon>Enoplea</taxon>
        <taxon>Dorylaimia</taxon>
        <taxon>Mermithida</taxon>
        <taxon>Mermithoidea</taxon>
        <taxon>Mermithidae</taxon>
        <taxon>Romanomermis</taxon>
    </lineage>
</organism>
<proteinExistence type="predicted"/>